<dbReference type="EC" id="1.14.99.56" evidence="15"/>
<comment type="similarity">
    <text evidence="13">Belongs to the polysaccharide monooxygenase AA9 family.</text>
</comment>
<dbReference type="InterPro" id="IPR005103">
    <property type="entry name" value="AA9_LPMO"/>
</dbReference>
<organism evidence="19 20">
    <name type="scientific">Lentithecium fluviatile CBS 122367</name>
    <dbReference type="NCBI Taxonomy" id="1168545"/>
    <lineage>
        <taxon>Eukaryota</taxon>
        <taxon>Fungi</taxon>
        <taxon>Dikarya</taxon>
        <taxon>Ascomycota</taxon>
        <taxon>Pezizomycotina</taxon>
        <taxon>Dothideomycetes</taxon>
        <taxon>Pleosporomycetidae</taxon>
        <taxon>Pleosporales</taxon>
        <taxon>Massarineae</taxon>
        <taxon>Lentitheciaceae</taxon>
        <taxon>Lentithecium</taxon>
    </lineage>
</organism>
<keyword evidence="11 15" id="KW-0119">Carbohydrate metabolism</keyword>
<accession>A0A6G1IZE4</accession>
<dbReference type="GO" id="GO:0005576">
    <property type="term" value="C:extracellular region"/>
    <property type="evidence" value="ECO:0007669"/>
    <property type="project" value="UniProtKB-SubCell"/>
</dbReference>
<sequence>MRSIAVLTGVSVLASSVAAHATWQELWVNGEDKAKTCVREPQSNSPITDVTSNDIRCNASPKAASTTCAVAAGDTVTIEMHQHDARTGEEAIGGAHYGPVMAYLTKVDDAATADGSTPWFKVFQDAWRKNPSGSSGSDDFWGTKDLNTNGGKMDFAIPKDLAPGDYLLRAEAIALHSAGGLNGAQPYVSCYQISVSGSGTLAPEGVSFPGAYKPTDPGLLFNMYTAVSSYTAPGPAVIAEGTELEAGSDGAKVSAGASAAPSATSKASTSTAAPSTTSSAATSIAQNIQTPTSSAVAAPSTTAAAEAPSSATSAPAASGTIGCEKLPEKFNVQQLIAFLKN</sequence>
<keyword evidence="3 15" id="KW-0964">Secreted</keyword>
<evidence type="ECO:0000256" key="5">
    <source>
        <dbReference type="ARBA" id="ARBA00022729"/>
    </source>
</evidence>
<comment type="domain">
    <text evidence="15">Has a modular structure: an endo-beta-1,4-glucanase catalytic module at the N-terminus, a linker rich in serines and threonines, and a C-terminal carbohydrate-binding module (CBM).</text>
</comment>
<feature type="domain" description="Auxiliary Activity family 9 catalytic" evidence="18">
    <location>
        <begin position="20"/>
        <end position="228"/>
    </location>
</feature>
<evidence type="ECO:0000256" key="15">
    <source>
        <dbReference type="RuleBase" id="RU368122"/>
    </source>
</evidence>
<evidence type="ECO:0000256" key="7">
    <source>
        <dbReference type="ARBA" id="ARBA00023002"/>
    </source>
</evidence>
<dbReference type="Proteomes" id="UP000799291">
    <property type="component" value="Unassembled WGS sequence"/>
</dbReference>
<evidence type="ECO:0000313" key="20">
    <source>
        <dbReference type="Proteomes" id="UP000799291"/>
    </source>
</evidence>
<gene>
    <name evidence="19" type="ORF">K458DRAFT_305495</name>
</gene>
<dbReference type="GO" id="GO:0030245">
    <property type="term" value="P:cellulose catabolic process"/>
    <property type="evidence" value="ECO:0007669"/>
    <property type="project" value="UniProtKB-UniRule"/>
</dbReference>
<feature type="signal peptide" evidence="17">
    <location>
        <begin position="1"/>
        <end position="19"/>
    </location>
</feature>
<evidence type="ECO:0000256" key="12">
    <source>
        <dbReference type="ARBA" id="ARBA00023326"/>
    </source>
</evidence>
<evidence type="ECO:0000259" key="18">
    <source>
        <dbReference type="Pfam" id="PF03443"/>
    </source>
</evidence>
<dbReference type="GO" id="GO:0008810">
    <property type="term" value="F:cellulase activity"/>
    <property type="evidence" value="ECO:0007669"/>
    <property type="project" value="UniProtKB-UniRule"/>
</dbReference>
<feature type="region of interest" description="Disordered" evidence="16">
    <location>
        <begin position="253"/>
        <end position="275"/>
    </location>
</feature>
<dbReference type="OrthoDB" id="3238762at2759"/>
<evidence type="ECO:0000256" key="9">
    <source>
        <dbReference type="ARBA" id="ARBA00023033"/>
    </source>
</evidence>
<protein>
    <recommendedName>
        <fullName evidence="15">AA9 family lytic polysaccharide monooxygenase</fullName>
        <ecNumber evidence="15">1.14.99.56</ecNumber>
    </recommendedName>
    <alternativeName>
        <fullName evidence="15">Endo-beta-1,4-glucanase</fullName>
    </alternativeName>
    <alternativeName>
        <fullName evidence="15">Glycosyl hydrolase 61 family protein</fullName>
    </alternativeName>
</protein>
<keyword evidence="20" id="KW-1185">Reference proteome</keyword>
<proteinExistence type="inferred from homology"/>
<evidence type="ECO:0000256" key="4">
    <source>
        <dbReference type="ARBA" id="ARBA00022723"/>
    </source>
</evidence>
<dbReference type="AlphaFoldDB" id="A0A6G1IZE4"/>
<dbReference type="GO" id="GO:0004497">
    <property type="term" value="F:monooxygenase activity"/>
    <property type="evidence" value="ECO:0007669"/>
    <property type="project" value="UniProtKB-KW"/>
</dbReference>
<evidence type="ECO:0000256" key="13">
    <source>
        <dbReference type="ARBA" id="ARBA00044502"/>
    </source>
</evidence>
<dbReference type="Gene3D" id="2.70.50.70">
    <property type="match status" value="1"/>
</dbReference>
<evidence type="ECO:0000256" key="11">
    <source>
        <dbReference type="ARBA" id="ARBA00023277"/>
    </source>
</evidence>
<keyword evidence="10 15" id="KW-1015">Disulfide bond</keyword>
<evidence type="ECO:0000313" key="19">
    <source>
        <dbReference type="EMBL" id="KAF2683310.1"/>
    </source>
</evidence>
<comment type="function">
    <text evidence="15">Lytic polysaccharide monooxygenase (LMPO) that depolymerizes crystalline and amorphous polysaccharides via the oxidation of scissile alpha- or beta-(1-4)-glycosidic bonds, yielding C1 and/or C4 oxidation products. Catalysis by LPMOs requires the reduction of the active-site copper from Cu(II) to Cu(I) by a reducing agent and H(2)O(2) or O(2) as a cosubstrate.</text>
</comment>
<comment type="subcellular location">
    <subcellularLocation>
        <location evidence="2 15">Secreted</location>
    </subcellularLocation>
</comment>
<comment type="cofactor">
    <cofactor evidence="1">
        <name>Cu(2+)</name>
        <dbReference type="ChEBI" id="CHEBI:29036"/>
    </cofactor>
</comment>
<dbReference type="InterPro" id="IPR049892">
    <property type="entry name" value="AA9"/>
</dbReference>
<dbReference type="PANTHER" id="PTHR33353:SF9">
    <property type="entry name" value="ENDOGLUCANASE II"/>
    <property type="match status" value="1"/>
</dbReference>
<dbReference type="PANTHER" id="PTHR33353">
    <property type="entry name" value="PUTATIVE (AFU_ORTHOLOGUE AFUA_1G12560)-RELATED"/>
    <property type="match status" value="1"/>
</dbReference>
<dbReference type="GO" id="GO:0030248">
    <property type="term" value="F:cellulose binding"/>
    <property type="evidence" value="ECO:0007669"/>
    <property type="project" value="UniProtKB-UniRule"/>
</dbReference>
<evidence type="ECO:0000256" key="10">
    <source>
        <dbReference type="ARBA" id="ARBA00023157"/>
    </source>
</evidence>
<evidence type="ECO:0000256" key="14">
    <source>
        <dbReference type="ARBA" id="ARBA00045077"/>
    </source>
</evidence>
<evidence type="ECO:0000256" key="16">
    <source>
        <dbReference type="SAM" id="MobiDB-lite"/>
    </source>
</evidence>
<evidence type="ECO:0000256" key="17">
    <source>
        <dbReference type="SAM" id="SignalP"/>
    </source>
</evidence>
<evidence type="ECO:0000256" key="1">
    <source>
        <dbReference type="ARBA" id="ARBA00001973"/>
    </source>
</evidence>
<dbReference type="Pfam" id="PF03443">
    <property type="entry name" value="AA9"/>
    <property type="match status" value="1"/>
</dbReference>
<feature type="chain" id="PRO_5026330059" description="AA9 family lytic polysaccharide monooxygenase" evidence="17">
    <location>
        <begin position="20"/>
        <end position="341"/>
    </location>
</feature>
<reference evidence="19" key="1">
    <citation type="journal article" date="2020" name="Stud. Mycol.">
        <title>101 Dothideomycetes genomes: a test case for predicting lifestyles and emergence of pathogens.</title>
        <authorList>
            <person name="Haridas S."/>
            <person name="Albert R."/>
            <person name="Binder M."/>
            <person name="Bloem J."/>
            <person name="Labutti K."/>
            <person name="Salamov A."/>
            <person name="Andreopoulos B."/>
            <person name="Baker S."/>
            <person name="Barry K."/>
            <person name="Bills G."/>
            <person name="Bluhm B."/>
            <person name="Cannon C."/>
            <person name="Castanera R."/>
            <person name="Culley D."/>
            <person name="Daum C."/>
            <person name="Ezra D."/>
            <person name="Gonzalez J."/>
            <person name="Henrissat B."/>
            <person name="Kuo A."/>
            <person name="Liang C."/>
            <person name="Lipzen A."/>
            <person name="Lutzoni F."/>
            <person name="Magnuson J."/>
            <person name="Mondo S."/>
            <person name="Nolan M."/>
            <person name="Ohm R."/>
            <person name="Pangilinan J."/>
            <person name="Park H.-J."/>
            <person name="Ramirez L."/>
            <person name="Alfaro M."/>
            <person name="Sun H."/>
            <person name="Tritt A."/>
            <person name="Yoshinaga Y."/>
            <person name="Zwiers L.-H."/>
            <person name="Turgeon B."/>
            <person name="Goodwin S."/>
            <person name="Spatafora J."/>
            <person name="Crous P."/>
            <person name="Grigoriev I."/>
        </authorList>
    </citation>
    <scope>NUCLEOTIDE SEQUENCE</scope>
    <source>
        <strain evidence="19">CBS 122367</strain>
    </source>
</reference>
<keyword evidence="12 15" id="KW-0624">Polysaccharide degradation</keyword>
<keyword evidence="5 17" id="KW-0732">Signal</keyword>
<evidence type="ECO:0000256" key="3">
    <source>
        <dbReference type="ARBA" id="ARBA00022525"/>
    </source>
</evidence>
<dbReference type="EMBL" id="MU005584">
    <property type="protein sequence ID" value="KAF2683310.1"/>
    <property type="molecule type" value="Genomic_DNA"/>
</dbReference>
<evidence type="ECO:0000256" key="2">
    <source>
        <dbReference type="ARBA" id="ARBA00004613"/>
    </source>
</evidence>
<keyword evidence="8" id="KW-0186">Copper</keyword>
<keyword evidence="9 19" id="KW-0503">Monooxygenase</keyword>
<comment type="catalytic activity">
    <reaction evidence="14 15">
        <text>[(1-&gt;4)-beta-D-glucosyl]n+m + reduced acceptor + O2 = 4-dehydro-beta-D-glucosyl-[(1-&gt;4)-beta-D-glucosyl]n-1 + [(1-&gt;4)-beta-D-glucosyl]m + acceptor + H2O.</text>
        <dbReference type="EC" id="1.14.99.56"/>
    </reaction>
</comment>
<dbReference type="CDD" id="cd21175">
    <property type="entry name" value="LPMO_AA9"/>
    <property type="match status" value="1"/>
</dbReference>
<keyword evidence="7" id="KW-0560">Oxidoreductase</keyword>
<dbReference type="GO" id="GO:0046872">
    <property type="term" value="F:metal ion binding"/>
    <property type="evidence" value="ECO:0007669"/>
    <property type="project" value="UniProtKB-KW"/>
</dbReference>
<keyword evidence="4" id="KW-0479">Metal-binding</keyword>
<evidence type="ECO:0000256" key="6">
    <source>
        <dbReference type="ARBA" id="ARBA00023001"/>
    </source>
</evidence>
<keyword evidence="6 15" id="KW-0136">Cellulose degradation</keyword>
<evidence type="ECO:0000256" key="8">
    <source>
        <dbReference type="ARBA" id="ARBA00023008"/>
    </source>
</evidence>
<name>A0A6G1IZE4_9PLEO</name>